<keyword evidence="2" id="KW-1185">Reference proteome</keyword>
<name>A0A1I4EBU5_9HYPH</name>
<dbReference type="Proteomes" id="UP000198804">
    <property type="component" value="Unassembled WGS sequence"/>
</dbReference>
<proteinExistence type="predicted"/>
<evidence type="ECO:0000313" key="2">
    <source>
        <dbReference type="Proteomes" id="UP000198804"/>
    </source>
</evidence>
<dbReference type="EMBL" id="FOSV01000007">
    <property type="protein sequence ID" value="SFL01856.1"/>
    <property type="molecule type" value="Genomic_DNA"/>
</dbReference>
<accession>A0A1I4EBU5</accession>
<organism evidence="1 2">
    <name type="scientific">Methylorubrum salsuginis</name>
    <dbReference type="NCBI Taxonomy" id="414703"/>
    <lineage>
        <taxon>Bacteria</taxon>
        <taxon>Pseudomonadati</taxon>
        <taxon>Pseudomonadota</taxon>
        <taxon>Alphaproteobacteria</taxon>
        <taxon>Hyphomicrobiales</taxon>
        <taxon>Methylobacteriaceae</taxon>
        <taxon>Methylorubrum</taxon>
    </lineage>
</organism>
<evidence type="ECO:0000313" key="1">
    <source>
        <dbReference type="EMBL" id="SFL01856.1"/>
    </source>
</evidence>
<dbReference type="AlphaFoldDB" id="A0A1I4EBU5"/>
<reference evidence="2" key="1">
    <citation type="submission" date="2016-10" db="EMBL/GenBank/DDBJ databases">
        <authorList>
            <person name="Varghese N."/>
            <person name="Submissions S."/>
        </authorList>
    </citation>
    <scope>NUCLEOTIDE SEQUENCE [LARGE SCALE GENOMIC DNA]</scope>
    <source>
        <strain evidence="2">CGMCC 1.6474</strain>
    </source>
</reference>
<gene>
    <name evidence="1" type="ORF">SAMN04488125_107144</name>
</gene>
<sequence>MSDQAMPFTISAALHGMPRTATRCNPASAICLADDWAEDGCSDIRISDREGIPQSLASFRSKLPLRRRIERRRLGLWMP</sequence>
<protein>
    <submittedName>
        <fullName evidence="1">Uncharacterized protein</fullName>
    </submittedName>
</protein>